<evidence type="ECO:0000313" key="2">
    <source>
        <dbReference type="EMBL" id="RWA06534.1"/>
    </source>
</evidence>
<evidence type="ECO:0000256" key="1">
    <source>
        <dbReference type="SAM" id="MobiDB-lite"/>
    </source>
</evidence>
<accession>A0A439CWC8</accession>
<feature type="compositionally biased region" description="Polar residues" evidence="1">
    <location>
        <begin position="11"/>
        <end position="21"/>
    </location>
</feature>
<reference evidence="2 3" key="1">
    <citation type="submission" date="2018-12" db="EMBL/GenBank/DDBJ databases">
        <title>Draft genome sequence of Xylaria grammica IHI A82.</title>
        <authorList>
            <person name="Buettner E."/>
            <person name="Kellner H."/>
        </authorList>
    </citation>
    <scope>NUCLEOTIDE SEQUENCE [LARGE SCALE GENOMIC DNA]</scope>
    <source>
        <strain evidence="2 3">IHI A82</strain>
    </source>
</reference>
<dbReference type="EMBL" id="RYZI01000328">
    <property type="protein sequence ID" value="RWA06534.1"/>
    <property type="molecule type" value="Genomic_DNA"/>
</dbReference>
<dbReference type="PANTHER" id="PTHR38887">
    <property type="entry name" value="CHROMOSOME 21, WHOLE GENOME SHOTGUN SEQUENCE"/>
    <property type="match status" value="1"/>
</dbReference>
<dbReference type="InterPro" id="IPR053221">
    <property type="entry name" value="Burnettramic_acid_biosynth"/>
</dbReference>
<evidence type="ECO:0000313" key="3">
    <source>
        <dbReference type="Proteomes" id="UP000286045"/>
    </source>
</evidence>
<keyword evidence="3" id="KW-1185">Reference proteome</keyword>
<comment type="caution">
    <text evidence="2">The sequence shown here is derived from an EMBL/GenBank/DDBJ whole genome shotgun (WGS) entry which is preliminary data.</text>
</comment>
<dbReference type="AlphaFoldDB" id="A0A439CWC8"/>
<proteinExistence type="predicted"/>
<feature type="region of interest" description="Disordered" evidence="1">
    <location>
        <begin position="252"/>
        <end position="343"/>
    </location>
</feature>
<name>A0A439CWC8_9PEZI</name>
<gene>
    <name evidence="2" type="ORF">EKO27_g8571</name>
</gene>
<protein>
    <submittedName>
        <fullName evidence="2">Uncharacterized protein</fullName>
    </submittedName>
</protein>
<sequence>MGAGAPILYGSASQSHENAQSAGARRHQNEDDSPPAYTEYTSGLPQTLLATSPRYLQKPIVIPATAASLGSPFLRAYPPSLEAFQISRTEFLGVLDGLNRVAVQSPPLRALGLVGEVLGVVPLSTAQAVGFALNSASQLGKFALSKGATEAYLRKANKETFGPRGLKMEIAKLEAMARVNKLPILDATGRIRDDTRLLQPLLDMEEMQTTGAAQRWLQALGPWVAPLDLETLPAINMDTNLWGRLHTFASEHERKNSEKKILKDRSKAFDKHQKGVDKAEEKREKELAKLEKKEQKARDESRSRKADDKLRKIDEKREKAETKHSDRMEKAAEHSRAKDKEEKAMTRVLWLIIRNVHEDSGVRGSMDVGEEY</sequence>
<organism evidence="2 3">
    <name type="scientific">Xylaria grammica</name>
    <dbReference type="NCBI Taxonomy" id="363999"/>
    <lineage>
        <taxon>Eukaryota</taxon>
        <taxon>Fungi</taxon>
        <taxon>Dikarya</taxon>
        <taxon>Ascomycota</taxon>
        <taxon>Pezizomycotina</taxon>
        <taxon>Sordariomycetes</taxon>
        <taxon>Xylariomycetidae</taxon>
        <taxon>Xylariales</taxon>
        <taxon>Xylariaceae</taxon>
        <taxon>Xylaria</taxon>
    </lineage>
</organism>
<dbReference type="Proteomes" id="UP000286045">
    <property type="component" value="Unassembled WGS sequence"/>
</dbReference>
<dbReference type="PANTHER" id="PTHR38887:SF1">
    <property type="entry name" value="RAS MODIFICATION PROTEIN ERF4"/>
    <property type="match status" value="1"/>
</dbReference>
<feature type="region of interest" description="Disordered" evidence="1">
    <location>
        <begin position="1"/>
        <end position="41"/>
    </location>
</feature>
<dbReference type="STRING" id="363999.A0A439CWC8"/>